<evidence type="ECO:0000313" key="1">
    <source>
        <dbReference type="EMBL" id="HIW85622.1"/>
    </source>
</evidence>
<protein>
    <submittedName>
        <fullName evidence="1">Uncharacterized protein</fullName>
    </submittedName>
</protein>
<dbReference type="AlphaFoldDB" id="A0A9D1RDK0"/>
<dbReference type="Proteomes" id="UP000824205">
    <property type="component" value="Unassembled WGS sequence"/>
</dbReference>
<proteinExistence type="predicted"/>
<evidence type="ECO:0000313" key="2">
    <source>
        <dbReference type="Proteomes" id="UP000824205"/>
    </source>
</evidence>
<reference evidence="1" key="1">
    <citation type="journal article" date="2021" name="PeerJ">
        <title>Extensive microbial diversity within the chicken gut microbiome revealed by metagenomics and culture.</title>
        <authorList>
            <person name="Gilroy R."/>
            <person name="Ravi A."/>
            <person name="Getino M."/>
            <person name="Pursley I."/>
            <person name="Horton D.L."/>
            <person name="Alikhan N.F."/>
            <person name="Baker D."/>
            <person name="Gharbi K."/>
            <person name="Hall N."/>
            <person name="Watson M."/>
            <person name="Adriaenssens E.M."/>
            <person name="Foster-Nyarko E."/>
            <person name="Jarju S."/>
            <person name="Secka A."/>
            <person name="Antonio M."/>
            <person name="Oren A."/>
            <person name="Chaudhuri R.R."/>
            <person name="La Ragione R."/>
            <person name="Hildebrand F."/>
            <person name="Pallen M.J."/>
        </authorList>
    </citation>
    <scope>NUCLEOTIDE SEQUENCE</scope>
    <source>
        <strain evidence="1">421</strain>
    </source>
</reference>
<comment type="caution">
    <text evidence="1">The sequence shown here is derived from an EMBL/GenBank/DDBJ whole genome shotgun (WGS) entry which is preliminary data.</text>
</comment>
<name>A0A9D1RDK0_9FIRM</name>
<reference evidence="1" key="2">
    <citation type="submission" date="2021-04" db="EMBL/GenBank/DDBJ databases">
        <authorList>
            <person name="Gilroy R."/>
        </authorList>
    </citation>
    <scope>NUCLEOTIDE SEQUENCE</scope>
    <source>
        <strain evidence="1">421</strain>
    </source>
</reference>
<accession>A0A9D1RDK0</accession>
<dbReference type="EMBL" id="DXGE01000016">
    <property type="protein sequence ID" value="HIW85622.1"/>
    <property type="molecule type" value="Genomic_DNA"/>
</dbReference>
<organism evidence="1 2">
    <name type="scientific">Candidatus Eubacterium faecipullorum</name>
    <dbReference type="NCBI Taxonomy" id="2838571"/>
    <lineage>
        <taxon>Bacteria</taxon>
        <taxon>Bacillati</taxon>
        <taxon>Bacillota</taxon>
        <taxon>Clostridia</taxon>
        <taxon>Eubacteriales</taxon>
        <taxon>Eubacteriaceae</taxon>
        <taxon>Eubacterium</taxon>
    </lineage>
</organism>
<gene>
    <name evidence="1" type="ORF">IAA48_03915</name>
</gene>
<sequence length="114" mass="11806">MRVGFRGFKEQVITFLAGSEIKAGYPVTVADTGLISNSAADDEFAGVATQGGDKFAPVMVNGYTRLTYSAGTPKCGWQYLTADGNGGVKIAASGKQARLVVEIDTAGKTIGVIL</sequence>